<feature type="transmembrane region" description="Helical" evidence="12">
    <location>
        <begin position="136"/>
        <end position="158"/>
    </location>
</feature>
<proteinExistence type="inferred from homology"/>
<gene>
    <name evidence="12" type="primary">inx</name>
    <name evidence="14" type="ORF">TCNE_LOCUS14641</name>
</gene>
<feature type="region of interest" description="Disordered" evidence="13">
    <location>
        <begin position="418"/>
        <end position="464"/>
    </location>
</feature>
<dbReference type="PANTHER" id="PTHR11893:SF20">
    <property type="entry name" value="INNEXIN-3"/>
    <property type="match status" value="1"/>
</dbReference>
<dbReference type="Proteomes" id="UP000050794">
    <property type="component" value="Unassembled WGS sequence"/>
</dbReference>
<protein>
    <recommendedName>
        <fullName evidence="12">Innexin</fullName>
    </recommendedName>
</protein>
<comment type="function">
    <text evidence="12">Structural component of the gap junctions.</text>
</comment>
<evidence type="ECO:0000256" key="8">
    <source>
        <dbReference type="ARBA" id="ARBA00022989"/>
    </source>
</evidence>
<evidence type="ECO:0000313" key="14">
    <source>
        <dbReference type="EMBL" id="VDM45962.1"/>
    </source>
</evidence>
<feature type="transmembrane region" description="Helical" evidence="12">
    <location>
        <begin position="228"/>
        <end position="248"/>
    </location>
</feature>
<evidence type="ECO:0000256" key="3">
    <source>
        <dbReference type="ARBA" id="ARBA00022448"/>
    </source>
</evidence>
<reference evidence="16" key="1">
    <citation type="submission" date="2016-06" db="UniProtKB">
        <authorList>
            <consortium name="WormBaseParasite"/>
        </authorList>
    </citation>
    <scope>IDENTIFICATION</scope>
</reference>
<evidence type="ECO:0000313" key="16">
    <source>
        <dbReference type="WBParaSite" id="TCNE_0001464101-mRNA-1"/>
    </source>
</evidence>
<evidence type="ECO:0000256" key="13">
    <source>
        <dbReference type="SAM" id="MobiDB-lite"/>
    </source>
</evidence>
<keyword evidence="5 12" id="KW-0812">Transmembrane</keyword>
<dbReference type="PRINTS" id="PR01262">
    <property type="entry name" value="INNEXIN"/>
</dbReference>
<dbReference type="Pfam" id="PF00876">
    <property type="entry name" value="Innexin"/>
    <property type="match status" value="1"/>
</dbReference>
<keyword evidence="7" id="KW-0965">Cell junction</keyword>
<evidence type="ECO:0000256" key="5">
    <source>
        <dbReference type="ARBA" id="ARBA00022692"/>
    </source>
</evidence>
<evidence type="ECO:0000256" key="4">
    <source>
        <dbReference type="ARBA" id="ARBA00022475"/>
    </source>
</evidence>
<comment type="subcellular location">
    <subcellularLocation>
        <location evidence="1">Cell junction</location>
        <location evidence="1">Gap junction</location>
    </subcellularLocation>
    <subcellularLocation>
        <location evidence="2 12">Cell membrane</location>
        <topology evidence="2 12">Multi-pass membrane protein</topology>
    </subcellularLocation>
</comment>
<name>A0A183V1M1_TOXCA</name>
<dbReference type="GO" id="GO:0005921">
    <property type="term" value="C:gap junction"/>
    <property type="evidence" value="ECO:0007669"/>
    <property type="project" value="UniProtKB-SubCell"/>
</dbReference>
<evidence type="ECO:0000313" key="15">
    <source>
        <dbReference type="Proteomes" id="UP000050794"/>
    </source>
</evidence>
<dbReference type="WBParaSite" id="TCNE_0001464101-mRNA-1">
    <property type="protein sequence ID" value="TCNE_0001464101-mRNA-1"/>
    <property type="gene ID" value="TCNE_0001464101"/>
</dbReference>
<dbReference type="GO" id="GO:0005243">
    <property type="term" value="F:gap junction channel activity"/>
    <property type="evidence" value="ECO:0007669"/>
    <property type="project" value="TreeGrafter"/>
</dbReference>
<keyword evidence="4" id="KW-1003">Cell membrane</keyword>
<evidence type="ECO:0000256" key="6">
    <source>
        <dbReference type="ARBA" id="ARBA00022868"/>
    </source>
</evidence>
<evidence type="ECO:0000256" key="9">
    <source>
        <dbReference type="ARBA" id="ARBA00023065"/>
    </source>
</evidence>
<evidence type="ECO:0000256" key="10">
    <source>
        <dbReference type="ARBA" id="ARBA00023136"/>
    </source>
</evidence>
<evidence type="ECO:0000256" key="12">
    <source>
        <dbReference type="RuleBase" id="RU010713"/>
    </source>
</evidence>
<feature type="transmembrane region" description="Helical" evidence="12">
    <location>
        <begin position="62"/>
        <end position="84"/>
    </location>
</feature>
<keyword evidence="9 12" id="KW-0406">Ion transport</keyword>
<keyword evidence="10 12" id="KW-0472">Membrane</keyword>
<comment type="similarity">
    <text evidence="12">Belongs to the pannexin family.</text>
</comment>
<accession>A0A183V1M1</accession>
<keyword evidence="3 12" id="KW-0813">Transport</keyword>
<reference evidence="14 15" key="2">
    <citation type="submission" date="2018-11" db="EMBL/GenBank/DDBJ databases">
        <authorList>
            <consortium name="Pathogen Informatics"/>
        </authorList>
    </citation>
    <scope>NUCLEOTIDE SEQUENCE [LARGE SCALE GENOMIC DNA]</scope>
</reference>
<evidence type="ECO:0000256" key="7">
    <source>
        <dbReference type="ARBA" id="ARBA00022949"/>
    </source>
</evidence>
<dbReference type="AlphaFoldDB" id="A0A183V1M1"/>
<keyword evidence="6" id="KW-0303">Gap junction</keyword>
<feature type="transmembrane region" description="Helical" evidence="12">
    <location>
        <begin position="313"/>
        <end position="337"/>
    </location>
</feature>
<dbReference type="PROSITE" id="PS51013">
    <property type="entry name" value="PANNEXIN"/>
    <property type="match status" value="1"/>
</dbReference>
<dbReference type="GO" id="GO:0005886">
    <property type="term" value="C:plasma membrane"/>
    <property type="evidence" value="ECO:0007669"/>
    <property type="project" value="UniProtKB-SubCell"/>
</dbReference>
<feature type="compositionally biased region" description="Polar residues" evidence="13">
    <location>
        <begin position="421"/>
        <end position="430"/>
    </location>
</feature>
<evidence type="ECO:0000256" key="2">
    <source>
        <dbReference type="ARBA" id="ARBA00004651"/>
    </source>
</evidence>
<evidence type="ECO:0000256" key="11">
    <source>
        <dbReference type="ARBA" id="ARBA00023303"/>
    </source>
</evidence>
<organism evidence="15 16">
    <name type="scientific">Toxocara canis</name>
    <name type="common">Canine roundworm</name>
    <dbReference type="NCBI Taxonomy" id="6265"/>
    <lineage>
        <taxon>Eukaryota</taxon>
        <taxon>Metazoa</taxon>
        <taxon>Ecdysozoa</taxon>
        <taxon>Nematoda</taxon>
        <taxon>Chromadorea</taxon>
        <taxon>Rhabditida</taxon>
        <taxon>Spirurina</taxon>
        <taxon>Ascaridomorpha</taxon>
        <taxon>Ascaridoidea</taxon>
        <taxon>Toxocaridae</taxon>
        <taxon>Toxocara</taxon>
    </lineage>
</organism>
<evidence type="ECO:0000256" key="1">
    <source>
        <dbReference type="ARBA" id="ARBA00004610"/>
    </source>
</evidence>
<dbReference type="EMBL" id="UYWY01022363">
    <property type="protein sequence ID" value="VDM45962.1"/>
    <property type="molecule type" value="Genomic_DNA"/>
</dbReference>
<keyword evidence="8 12" id="KW-1133">Transmembrane helix</keyword>
<keyword evidence="11 12" id="KW-0407">Ion channel</keyword>
<sequence>MFTGVGGEVHSPAFPGKAKGFFNEGISPQLNRGYDMLGIPFLDSAFLRLFSPTTYDDRIDRLNYFVTSSMLTFFAILVSAKQYVGSPIQCWMPMEFKGGWEQYAEDYCFIQNTYWVHFDEPVPDDVGDRRSAEIGYYQWVPIVLALQALMFFIPSWIWKTLHKQSGIDLDTIVKEAKSMRAARSEERKEEVTKLAAFVEESLEMGDRRAQYHLLCLNFGRSLGSYVSVLYIFVKLLYVLNIFTQFVILNNFLGTDYNLWGFQTLRDLWEGREWLDSGVFPRVTMCDFKVRRLANIHRYSVQCVLMINMFNEKIYLFIWFWFLFVAISTLLNFLYCFATMLISSYRERTAAVLLSTYKLDEESRMDTSIVRRFVHNALKPDGILLLRFVDMHAGGMAARDLCAQLFHDFYVSLESHYPRTGDGQTTKSTSPGIDEGFTEAPYNSDKLTAPLMQPDYVGPPKSKQI</sequence>
<dbReference type="InterPro" id="IPR000990">
    <property type="entry name" value="Innexin"/>
</dbReference>
<dbReference type="GO" id="GO:0034220">
    <property type="term" value="P:monoatomic ion transmembrane transport"/>
    <property type="evidence" value="ECO:0007669"/>
    <property type="project" value="UniProtKB-KW"/>
</dbReference>
<keyword evidence="15" id="KW-1185">Reference proteome</keyword>
<dbReference type="PANTHER" id="PTHR11893">
    <property type="entry name" value="INNEXIN"/>
    <property type="match status" value="1"/>
</dbReference>